<evidence type="ECO:0000313" key="10">
    <source>
        <dbReference type="Proteomes" id="UP000245370"/>
    </source>
</evidence>
<feature type="domain" description="Aldehyde dehydrogenase" evidence="8">
    <location>
        <begin position="3"/>
        <end position="428"/>
    </location>
</feature>
<evidence type="ECO:0000256" key="4">
    <source>
        <dbReference type="PIRNR" id="PIRNR036492"/>
    </source>
</evidence>
<dbReference type="InterPro" id="IPR015590">
    <property type="entry name" value="Aldehyde_DH_dom"/>
</dbReference>
<keyword evidence="2 4" id="KW-0560">Oxidoreductase</keyword>
<dbReference type="InterPro" id="IPR016163">
    <property type="entry name" value="Ald_DH_C"/>
</dbReference>
<dbReference type="FunFam" id="3.40.309.10:FF:000003">
    <property type="entry name" value="Aldehyde dehydrogenase"/>
    <property type="match status" value="1"/>
</dbReference>
<dbReference type="FunFam" id="3.40.605.10:FF:000004">
    <property type="entry name" value="Aldehyde dehydrogenase"/>
    <property type="match status" value="1"/>
</dbReference>
<name>A0A2U2XCC5_9FLAO</name>
<evidence type="ECO:0000256" key="6">
    <source>
        <dbReference type="PROSITE-ProRule" id="PRU10007"/>
    </source>
</evidence>
<dbReference type="EMBL" id="QFRJ01000006">
    <property type="protein sequence ID" value="PWH85442.1"/>
    <property type="molecule type" value="Genomic_DNA"/>
</dbReference>
<dbReference type="PROSITE" id="PS00687">
    <property type="entry name" value="ALDEHYDE_DEHYDR_GLU"/>
    <property type="match status" value="1"/>
</dbReference>
<keyword evidence="3" id="KW-0520">NAD</keyword>
<dbReference type="Gene3D" id="3.40.309.10">
    <property type="entry name" value="Aldehyde Dehydrogenase, Chain A, domain 2"/>
    <property type="match status" value="1"/>
</dbReference>
<dbReference type="Proteomes" id="UP000245370">
    <property type="component" value="Unassembled WGS sequence"/>
</dbReference>
<dbReference type="GO" id="GO:0005737">
    <property type="term" value="C:cytoplasm"/>
    <property type="evidence" value="ECO:0007669"/>
    <property type="project" value="TreeGrafter"/>
</dbReference>
<comment type="caution">
    <text evidence="9">The sequence shown here is derived from an EMBL/GenBank/DDBJ whole genome shotgun (WGS) entry which is preliminary data.</text>
</comment>
<proteinExistence type="inferred from homology"/>
<dbReference type="RefSeq" id="WP_109359523.1">
    <property type="nucleotide sequence ID" value="NZ_QFRJ01000006.1"/>
</dbReference>
<accession>A0A2U2XCC5</accession>
<dbReference type="SUPFAM" id="SSF53720">
    <property type="entry name" value="ALDH-like"/>
    <property type="match status" value="1"/>
</dbReference>
<dbReference type="GO" id="GO:0006081">
    <property type="term" value="P:aldehyde metabolic process"/>
    <property type="evidence" value="ECO:0007669"/>
    <property type="project" value="InterPro"/>
</dbReference>
<comment type="similarity">
    <text evidence="1 4 7">Belongs to the aldehyde dehydrogenase family.</text>
</comment>
<reference evidence="9 10" key="1">
    <citation type="submission" date="2018-05" db="EMBL/GenBank/DDBJ databases">
        <title>Brumimicrobium oceani sp. nov., isolated from coastal sediment.</title>
        <authorList>
            <person name="Kou Y."/>
        </authorList>
    </citation>
    <scope>NUCLEOTIDE SEQUENCE [LARGE SCALE GENOMIC DNA]</scope>
    <source>
        <strain evidence="9 10">C305</strain>
    </source>
</reference>
<evidence type="ECO:0000313" key="9">
    <source>
        <dbReference type="EMBL" id="PWH85442.1"/>
    </source>
</evidence>
<reference evidence="9 10" key="2">
    <citation type="submission" date="2018-05" db="EMBL/GenBank/DDBJ databases">
        <authorList>
            <person name="Lanie J.A."/>
            <person name="Ng W.-L."/>
            <person name="Kazmierczak K.M."/>
            <person name="Andrzejewski T.M."/>
            <person name="Davidsen T.M."/>
            <person name="Wayne K.J."/>
            <person name="Tettelin H."/>
            <person name="Glass J.I."/>
            <person name="Rusch D."/>
            <person name="Podicherti R."/>
            <person name="Tsui H.-C.T."/>
            <person name="Winkler M.E."/>
        </authorList>
    </citation>
    <scope>NUCLEOTIDE SEQUENCE [LARGE SCALE GENOMIC DNA]</scope>
    <source>
        <strain evidence="9 10">C305</strain>
    </source>
</reference>
<evidence type="ECO:0000256" key="2">
    <source>
        <dbReference type="ARBA" id="ARBA00023002"/>
    </source>
</evidence>
<protein>
    <recommendedName>
        <fullName evidence="4">Aldehyde dehydrogenase</fullName>
    </recommendedName>
</protein>
<gene>
    <name evidence="9" type="ORF">DIT68_09295</name>
</gene>
<evidence type="ECO:0000256" key="7">
    <source>
        <dbReference type="RuleBase" id="RU003345"/>
    </source>
</evidence>
<dbReference type="PIRSF" id="PIRSF036492">
    <property type="entry name" value="ALDH"/>
    <property type="match status" value="1"/>
</dbReference>
<dbReference type="Gene3D" id="3.40.605.10">
    <property type="entry name" value="Aldehyde Dehydrogenase, Chain A, domain 1"/>
    <property type="match status" value="1"/>
</dbReference>
<evidence type="ECO:0000256" key="5">
    <source>
        <dbReference type="PIRSR" id="PIRSR036492-1"/>
    </source>
</evidence>
<dbReference type="PROSITE" id="PS00070">
    <property type="entry name" value="ALDEHYDE_DEHYDR_CYS"/>
    <property type="match status" value="1"/>
</dbReference>
<dbReference type="PANTHER" id="PTHR43570">
    <property type="entry name" value="ALDEHYDE DEHYDROGENASE"/>
    <property type="match status" value="1"/>
</dbReference>
<feature type="active site" evidence="5 6">
    <location>
        <position position="212"/>
    </location>
</feature>
<dbReference type="CDD" id="cd07136">
    <property type="entry name" value="ALDH_YwdH-P39616"/>
    <property type="match status" value="1"/>
</dbReference>
<keyword evidence="10" id="KW-1185">Reference proteome</keyword>
<evidence type="ECO:0000256" key="3">
    <source>
        <dbReference type="ARBA" id="ARBA00023027"/>
    </source>
</evidence>
<dbReference type="OrthoDB" id="9762913at2"/>
<evidence type="ECO:0000259" key="8">
    <source>
        <dbReference type="Pfam" id="PF00171"/>
    </source>
</evidence>
<dbReference type="InterPro" id="IPR016162">
    <property type="entry name" value="Ald_DH_N"/>
</dbReference>
<dbReference type="PANTHER" id="PTHR43570:SF16">
    <property type="entry name" value="ALDEHYDE DEHYDROGENASE TYPE III, ISOFORM Q"/>
    <property type="match status" value="1"/>
</dbReference>
<organism evidence="9 10">
    <name type="scientific">Brumimicrobium oceani</name>
    <dbReference type="NCBI Taxonomy" id="2100725"/>
    <lineage>
        <taxon>Bacteria</taxon>
        <taxon>Pseudomonadati</taxon>
        <taxon>Bacteroidota</taxon>
        <taxon>Flavobacteriia</taxon>
        <taxon>Flavobacteriales</taxon>
        <taxon>Crocinitomicaceae</taxon>
        <taxon>Brumimicrobium</taxon>
    </lineage>
</organism>
<evidence type="ECO:0000256" key="1">
    <source>
        <dbReference type="ARBA" id="ARBA00009986"/>
    </source>
</evidence>
<dbReference type="GO" id="GO:0004029">
    <property type="term" value="F:aldehyde dehydrogenase (NAD+) activity"/>
    <property type="evidence" value="ECO:0007669"/>
    <property type="project" value="TreeGrafter"/>
</dbReference>
<sequence>MEKDDLKALIKEQNVLFNTNSTKEIGYRVQKLKKLKSILKSKEDELYEAIYKDFKKSKFDTFTTELALLYTDIDEAVSKVQKWSKRKRVGTNLLNFPAKSYIYPEPLGTCLVIGAWNYPIQLSFAPVIAAIAAGNTVVLKPSEIPSATSNSIAEIVNSNFEKSFFHVVEGGVEVTTNLLELKWDKIFFTGSVNVGRIVYKAAAEHLTPVTLELGGKSPAFVTASCSLDVTVNRIVWGKFLNAGQTCIAPDYVMVESSIKDKFLQKLKERILEMDFSFKNDNYVQIIDDKNYQRLKGMISEEKIYYSGDFDVTSRYFPPTIMSDVDFSDKIMEEEIFGPILPVLTFDNLSEAIGAVKKLAKPLSCYIFTGESAVKTRILDEISFGGGAVNDAVMHIANPKLPFGGVGNSGMGNYHGKAGFDAFTHQKSVLDKATWLDPSVKYPPYSMKKLKIVRWIMGA</sequence>
<dbReference type="Pfam" id="PF00171">
    <property type="entry name" value="Aldedh"/>
    <property type="match status" value="1"/>
</dbReference>
<dbReference type="InterPro" id="IPR029510">
    <property type="entry name" value="Ald_DH_CS_GLU"/>
</dbReference>
<dbReference type="InterPro" id="IPR016161">
    <property type="entry name" value="Ald_DH/histidinol_DH"/>
</dbReference>
<dbReference type="AlphaFoldDB" id="A0A2U2XCC5"/>
<dbReference type="InterPro" id="IPR016160">
    <property type="entry name" value="Ald_DH_CS_CYS"/>
</dbReference>
<feature type="active site" evidence="5">
    <location>
        <position position="246"/>
    </location>
</feature>
<dbReference type="InterPro" id="IPR012394">
    <property type="entry name" value="Aldehyde_DH_NAD(P)"/>
</dbReference>